<dbReference type="PANTHER" id="PTHR22617:SF23">
    <property type="entry name" value="CHEMOTAXIS PROTEIN CHEW"/>
    <property type="match status" value="1"/>
</dbReference>
<dbReference type="STRING" id="308853.SAMN05421752_102173"/>
<dbReference type="PANTHER" id="PTHR22617">
    <property type="entry name" value="CHEMOTAXIS SENSOR HISTIDINE KINASE-RELATED"/>
    <property type="match status" value="1"/>
</dbReference>
<evidence type="ECO:0000256" key="1">
    <source>
        <dbReference type="SAM" id="MobiDB-lite"/>
    </source>
</evidence>
<dbReference type="InterPro" id="IPR002545">
    <property type="entry name" value="CheW-lke_dom"/>
</dbReference>
<dbReference type="GO" id="GO:0007165">
    <property type="term" value="P:signal transduction"/>
    <property type="evidence" value="ECO:0007669"/>
    <property type="project" value="InterPro"/>
</dbReference>
<protein>
    <submittedName>
        <fullName evidence="3">Chemotaxis signal transduction protein</fullName>
    </submittedName>
</protein>
<keyword evidence="4" id="KW-1185">Reference proteome</keyword>
<accession>A0A1N7DD84</accession>
<dbReference type="InterPro" id="IPR036061">
    <property type="entry name" value="CheW-like_dom_sf"/>
</dbReference>
<feature type="region of interest" description="Disordered" evidence="1">
    <location>
        <begin position="1"/>
        <end position="30"/>
    </location>
</feature>
<dbReference type="SUPFAM" id="SSF50341">
    <property type="entry name" value="CheW-like"/>
    <property type="match status" value="1"/>
</dbReference>
<organism evidence="3 4">
    <name type="scientific">Natronorubrum thiooxidans</name>
    <dbReference type="NCBI Taxonomy" id="308853"/>
    <lineage>
        <taxon>Archaea</taxon>
        <taxon>Methanobacteriati</taxon>
        <taxon>Methanobacteriota</taxon>
        <taxon>Stenosarchaea group</taxon>
        <taxon>Halobacteria</taxon>
        <taxon>Halobacteriales</taxon>
        <taxon>Natrialbaceae</taxon>
        <taxon>Natronorubrum</taxon>
    </lineage>
</organism>
<dbReference type="PROSITE" id="PS50851">
    <property type="entry name" value="CHEW"/>
    <property type="match status" value="1"/>
</dbReference>
<dbReference type="RefSeq" id="WP_076607875.1">
    <property type="nucleotide sequence ID" value="NZ_FTNR01000002.1"/>
</dbReference>
<evidence type="ECO:0000313" key="4">
    <source>
        <dbReference type="Proteomes" id="UP000185936"/>
    </source>
</evidence>
<dbReference type="Proteomes" id="UP000185936">
    <property type="component" value="Unassembled WGS sequence"/>
</dbReference>
<dbReference type="Gene3D" id="2.30.30.40">
    <property type="entry name" value="SH3 Domains"/>
    <property type="match status" value="1"/>
</dbReference>
<evidence type="ECO:0000259" key="2">
    <source>
        <dbReference type="PROSITE" id="PS50851"/>
    </source>
</evidence>
<gene>
    <name evidence="3" type="ORF">SAMN05421752_102173</name>
</gene>
<reference evidence="4" key="1">
    <citation type="submission" date="2017-01" db="EMBL/GenBank/DDBJ databases">
        <authorList>
            <person name="Varghese N."/>
            <person name="Submissions S."/>
        </authorList>
    </citation>
    <scope>NUCLEOTIDE SEQUENCE [LARGE SCALE GENOMIC DNA]</scope>
    <source>
        <strain evidence="4">type strain: HArc-</strain>
    </source>
</reference>
<dbReference type="Gene3D" id="2.40.50.180">
    <property type="entry name" value="CheA-289, Domain 4"/>
    <property type="match status" value="1"/>
</dbReference>
<sequence>MAPDLSEKLLGIDIDSTDDQRRQKTDDADENAEEFERFVFFESGEHRLAVSVDAVGTLAEVPDELTRVPRTPPAIEGMVDLRGEVTAVIDPSVHFPSDSVTDSGRERLLVLDRPTDQQSAAIRVDDVIGVETIAESDILDEAAVEDRPFSGDALTHPLVTALLEQEHEYEAADNEVVATNRPGTDSASGTGTAVDAGDTGMASATRGSLHGRSSDDAGDPFTFESNETESEAFDDGGLTREVVIEVTPLIDVETLLQASGHRKQRP</sequence>
<dbReference type="EMBL" id="FTNR01000002">
    <property type="protein sequence ID" value="SIR73830.1"/>
    <property type="molecule type" value="Genomic_DNA"/>
</dbReference>
<dbReference type="InterPro" id="IPR039315">
    <property type="entry name" value="CheW"/>
</dbReference>
<dbReference type="GO" id="GO:0005829">
    <property type="term" value="C:cytosol"/>
    <property type="evidence" value="ECO:0007669"/>
    <property type="project" value="TreeGrafter"/>
</dbReference>
<dbReference type="AlphaFoldDB" id="A0A1N7DD84"/>
<feature type="region of interest" description="Disordered" evidence="1">
    <location>
        <begin position="177"/>
        <end position="237"/>
    </location>
</feature>
<evidence type="ECO:0000313" key="3">
    <source>
        <dbReference type="EMBL" id="SIR73830.1"/>
    </source>
</evidence>
<dbReference type="Pfam" id="PF01584">
    <property type="entry name" value="CheW"/>
    <property type="match status" value="1"/>
</dbReference>
<name>A0A1N7DD84_9EURY</name>
<feature type="compositionally biased region" description="Low complexity" evidence="1">
    <location>
        <begin position="186"/>
        <end position="200"/>
    </location>
</feature>
<dbReference type="OrthoDB" id="115049at2157"/>
<dbReference type="GO" id="GO:0006935">
    <property type="term" value="P:chemotaxis"/>
    <property type="evidence" value="ECO:0007669"/>
    <property type="project" value="InterPro"/>
</dbReference>
<proteinExistence type="predicted"/>
<dbReference type="SMART" id="SM00260">
    <property type="entry name" value="CheW"/>
    <property type="match status" value="1"/>
</dbReference>
<feature type="domain" description="CheW-like" evidence="2">
    <location>
        <begin position="35"/>
        <end position="174"/>
    </location>
</feature>